<dbReference type="OrthoDB" id="1600340at2759"/>
<dbReference type="Pfam" id="PF00560">
    <property type="entry name" value="LRR_1"/>
    <property type="match status" value="2"/>
</dbReference>
<comment type="subcellular location">
    <subcellularLocation>
        <location evidence="1">Membrane</location>
        <topology evidence="1">Single-pass type I membrane protein</topology>
    </subcellularLocation>
</comment>
<reference evidence="4 5" key="1">
    <citation type="journal article" date="2017" name="Genome Biol.">
        <title>New reference genome sequences of hot pepper reveal the massive evolution of plant disease-resistance genes by retroduplication.</title>
        <authorList>
            <person name="Kim S."/>
            <person name="Park J."/>
            <person name="Yeom S.I."/>
            <person name="Kim Y.M."/>
            <person name="Seo E."/>
            <person name="Kim K.T."/>
            <person name="Kim M.S."/>
            <person name="Lee J.M."/>
            <person name="Cheong K."/>
            <person name="Shin H.S."/>
            <person name="Kim S.B."/>
            <person name="Han K."/>
            <person name="Lee J."/>
            <person name="Park M."/>
            <person name="Lee H.A."/>
            <person name="Lee H.Y."/>
            <person name="Lee Y."/>
            <person name="Oh S."/>
            <person name="Lee J.H."/>
            <person name="Choi E."/>
            <person name="Choi E."/>
            <person name="Lee S.E."/>
            <person name="Jeon J."/>
            <person name="Kim H."/>
            <person name="Choi G."/>
            <person name="Song H."/>
            <person name="Lee J."/>
            <person name="Lee S.C."/>
            <person name="Kwon J.K."/>
            <person name="Lee H.Y."/>
            <person name="Koo N."/>
            <person name="Hong Y."/>
            <person name="Kim R.W."/>
            <person name="Kang W.H."/>
            <person name="Huh J.H."/>
            <person name="Kang B.C."/>
            <person name="Yang T.J."/>
            <person name="Lee Y.H."/>
            <person name="Bennetzen J.L."/>
            <person name="Choi D."/>
        </authorList>
    </citation>
    <scope>NUCLEOTIDE SEQUENCE [LARGE SCALE GENOMIC DNA]</scope>
    <source>
        <strain evidence="5">cv. PBC81</strain>
    </source>
</reference>
<evidence type="ECO:0000313" key="4">
    <source>
        <dbReference type="EMBL" id="PHT49176.1"/>
    </source>
</evidence>
<reference evidence="5" key="2">
    <citation type="journal article" date="2017" name="J. Anim. Genet.">
        <title>Multiple reference genome sequences of hot pepper reveal the massive evolution of plant disease resistance genes by retroduplication.</title>
        <authorList>
            <person name="Kim S."/>
            <person name="Park J."/>
            <person name="Yeom S.-I."/>
            <person name="Kim Y.-M."/>
            <person name="Seo E."/>
            <person name="Kim K.-T."/>
            <person name="Kim M.-S."/>
            <person name="Lee J.M."/>
            <person name="Cheong K."/>
            <person name="Shin H.-S."/>
            <person name="Kim S.-B."/>
            <person name="Han K."/>
            <person name="Lee J."/>
            <person name="Park M."/>
            <person name="Lee H.-A."/>
            <person name="Lee H.-Y."/>
            <person name="Lee Y."/>
            <person name="Oh S."/>
            <person name="Lee J.H."/>
            <person name="Choi E."/>
            <person name="Choi E."/>
            <person name="Lee S.E."/>
            <person name="Jeon J."/>
            <person name="Kim H."/>
            <person name="Choi G."/>
            <person name="Song H."/>
            <person name="Lee J."/>
            <person name="Lee S.-C."/>
            <person name="Kwon J.-K."/>
            <person name="Lee H.-Y."/>
            <person name="Koo N."/>
            <person name="Hong Y."/>
            <person name="Kim R.W."/>
            <person name="Kang W.-H."/>
            <person name="Huh J.H."/>
            <person name="Kang B.-C."/>
            <person name="Yang T.-J."/>
            <person name="Lee Y.-H."/>
            <person name="Bennetzen J.L."/>
            <person name="Choi D."/>
        </authorList>
    </citation>
    <scope>NUCLEOTIDE SEQUENCE [LARGE SCALE GENOMIC DNA]</scope>
    <source>
        <strain evidence="5">cv. PBC81</strain>
    </source>
</reference>
<proteinExistence type="predicted"/>
<keyword evidence="3" id="KW-0675">Receptor</keyword>
<dbReference type="InterPro" id="IPR051716">
    <property type="entry name" value="Plant_RL_S/T_kinase"/>
</dbReference>
<sequence>MNNFKGFIPPMIHLKSSLFPTIVNLARNKLQGPIHTQLENVNVIDLTLKNFVGSIPSKIGEAPGIRSISLSGNKILGSLPESFCHASNVLQVLDLSNNSFSVLDDAGYKNFLYTKHEHVVSLRDAYFGDDDGLWVDARRRHLSVRAHRWKSCLPTCEFDTLLCDLAYLTLCHSQIGTMVHEYQTDRDVLGLYGSGYSSRPVHRFGS</sequence>
<dbReference type="Gene3D" id="3.80.10.10">
    <property type="entry name" value="Ribonuclease Inhibitor"/>
    <property type="match status" value="1"/>
</dbReference>
<organism evidence="4 5">
    <name type="scientific">Capsicum baccatum</name>
    <name type="common">Peruvian pepper</name>
    <dbReference type="NCBI Taxonomy" id="33114"/>
    <lineage>
        <taxon>Eukaryota</taxon>
        <taxon>Viridiplantae</taxon>
        <taxon>Streptophyta</taxon>
        <taxon>Embryophyta</taxon>
        <taxon>Tracheophyta</taxon>
        <taxon>Spermatophyta</taxon>
        <taxon>Magnoliopsida</taxon>
        <taxon>eudicotyledons</taxon>
        <taxon>Gunneridae</taxon>
        <taxon>Pentapetalae</taxon>
        <taxon>asterids</taxon>
        <taxon>lamiids</taxon>
        <taxon>Solanales</taxon>
        <taxon>Solanaceae</taxon>
        <taxon>Solanoideae</taxon>
        <taxon>Capsiceae</taxon>
        <taxon>Capsicum</taxon>
    </lineage>
</organism>
<dbReference type="AlphaFoldDB" id="A0A2G2WV93"/>
<dbReference type="InterPro" id="IPR032675">
    <property type="entry name" value="LRR_dom_sf"/>
</dbReference>
<name>A0A2G2WV93_CAPBA</name>
<keyword evidence="2" id="KW-0732">Signal</keyword>
<dbReference type="GO" id="GO:0016020">
    <property type="term" value="C:membrane"/>
    <property type="evidence" value="ECO:0007669"/>
    <property type="project" value="UniProtKB-SubCell"/>
</dbReference>
<evidence type="ECO:0000256" key="2">
    <source>
        <dbReference type="ARBA" id="ARBA00022729"/>
    </source>
</evidence>
<dbReference type="SUPFAM" id="SSF52058">
    <property type="entry name" value="L domain-like"/>
    <property type="match status" value="1"/>
</dbReference>
<evidence type="ECO:0000313" key="5">
    <source>
        <dbReference type="Proteomes" id="UP000224567"/>
    </source>
</evidence>
<dbReference type="InterPro" id="IPR001611">
    <property type="entry name" value="Leu-rich_rpt"/>
</dbReference>
<protein>
    <submittedName>
        <fullName evidence="4">Uncharacterized protein</fullName>
    </submittedName>
</protein>
<evidence type="ECO:0000256" key="3">
    <source>
        <dbReference type="ARBA" id="ARBA00023170"/>
    </source>
</evidence>
<evidence type="ECO:0000256" key="1">
    <source>
        <dbReference type="ARBA" id="ARBA00004479"/>
    </source>
</evidence>
<dbReference type="EMBL" id="MLFT02000005">
    <property type="protein sequence ID" value="PHT49176.1"/>
    <property type="molecule type" value="Genomic_DNA"/>
</dbReference>
<dbReference type="Proteomes" id="UP000224567">
    <property type="component" value="Unassembled WGS sequence"/>
</dbReference>
<keyword evidence="5" id="KW-1185">Reference proteome</keyword>
<comment type="caution">
    <text evidence="4">The sequence shown here is derived from an EMBL/GenBank/DDBJ whole genome shotgun (WGS) entry which is preliminary data.</text>
</comment>
<accession>A0A2G2WV93</accession>
<gene>
    <name evidence="4" type="ORF">CQW23_13384</name>
</gene>
<dbReference type="PANTHER" id="PTHR48053:SF71">
    <property type="entry name" value="LEUCINE RICH REPEAT FAMILY PROTEIN, EXPRESSED"/>
    <property type="match status" value="1"/>
</dbReference>
<dbReference type="PANTHER" id="PTHR48053">
    <property type="entry name" value="LEUCINE RICH REPEAT FAMILY PROTEIN, EXPRESSED"/>
    <property type="match status" value="1"/>
</dbReference>